<sequence>MVPSAPAESTAADAPAAPSSDATAKPEVSASAAEGQEASTKESNNSDAAAVPSDKTSDTVPAPVAQSTTETVASGADSKALRLRMIEEIRDEELPGAKPVESEKPAEESSKTETSPAESGDSAVGSKRKVDESSDEAKPEAKSAENGETEPPEKKPKTNGTTTNGTVRKPGRPRKDKTVAAPVGRTARKTRSQGAAD</sequence>
<protein>
    <submittedName>
        <fullName evidence="2">Uncharacterized protein</fullName>
    </submittedName>
</protein>
<evidence type="ECO:0000313" key="3">
    <source>
        <dbReference type="Proteomes" id="UP001305414"/>
    </source>
</evidence>
<dbReference type="EMBL" id="JAWHQM010000030">
    <property type="protein sequence ID" value="KAK5633173.1"/>
    <property type="molecule type" value="Genomic_DNA"/>
</dbReference>
<feature type="compositionally biased region" description="Basic and acidic residues" evidence="1">
    <location>
        <begin position="84"/>
        <end position="111"/>
    </location>
</feature>
<keyword evidence="3" id="KW-1185">Reference proteome</keyword>
<feature type="region of interest" description="Disordered" evidence="1">
    <location>
        <begin position="1"/>
        <end position="197"/>
    </location>
</feature>
<feature type="compositionally biased region" description="Polar residues" evidence="1">
    <location>
        <begin position="37"/>
        <end position="47"/>
    </location>
</feature>
<evidence type="ECO:0000313" key="2">
    <source>
        <dbReference type="EMBL" id="KAK5633173.1"/>
    </source>
</evidence>
<feature type="compositionally biased region" description="Basic and acidic residues" evidence="1">
    <location>
        <begin position="128"/>
        <end position="156"/>
    </location>
</feature>
<dbReference type="AlphaFoldDB" id="A0AAN7ZBN9"/>
<comment type="caution">
    <text evidence="2">The sequence shown here is derived from an EMBL/GenBank/DDBJ whole genome shotgun (WGS) entry which is preliminary data.</text>
</comment>
<gene>
    <name evidence="2" type="ORF">RRF57_008887</name>
</gene>
<reference evidence="2 3" key="1">
    <citation type="submission" date="2023-10" db="EMBL/GenBank/DDBJ databases">
        <title>Draft genome sequence of Xylaria bambusicola isolate GMP-LS, the root and basal stem rot pathogen of sugarcane in Indonesia.</title>
        <authorList>
            <person name="Selvaraj P."/>
            <person name="Muralishankar V."/>
            <person name="Muruganantham S."/>
            <person name="Sp S."/>
            <person name="Haryani S."/>
            <person name="Lau K.J.X."/>
            <person name="Naqvi N.I."/>
        </authorList>
    </citation>
    <scope>NUCLEOTIDE SEQUENCE [LARGE SCALE GENOMIC DNA]</scope>
    <source>
        <strain evidence="2">GMP-LS</strain>
    </source>
</reference>
<feature type="compositionally biased region" description="Low complexity" evidence="1">
    <location>
        <begin position="1"/>
        <end position="23"/>
    </location>
</feature>
<proteinExistence type="predicted"/>
<name>A0AAN7ZBN9_9PEZI</name>
<dbReference type="Proteomes" id="UP001305414">
    <property type="component" value="Unassembled WGS sequence"/>
</dbReference>
<organism evidence="2 3">
    <name type="scientific">Xylaria bambusicola</name>
    <dbReference type="NCBI Taxonomy" id="326684"/>
    <lineage>
        <taxon>Eukaryota</taxon>
        <taxon>Fungi</taxon>
        <taxon>Dikarya</taxon>
        <taxon>Ascomycota</taxon>
        <taxon>Pezizomycotina</taxon>
        <taxon>Sordariomycetes</taxon>
        <taxon>Xylariomycetidae</taxon>
        <taxon>Xylariales</taxon>
        <taxon>Xylariaceae</taxon>
        <taxon>Xylaria</taxon>
    </lineage>
</organism>
<accession>A0AAN7ZBN9</accession>
<evidence type="ECO:0000256" key="1">
    <source>
        <dbReference type="SAM" id="MobiDB-lite"/>
    </source>
</evidence>